<dbReference type="GO" id="GO:0000978">
    <property type="term" value="F:RNA polymerase II cis-regulatory region sequence-specific DNA binding"/>
    <property type="evidence" value="ECO:0007669"/>
    <property type="project" value="TreeGrafter"/>
</dbReference>
<dbReference type="InterPro" id="IPR036864">
    <property type="entry name" value="Zn2-C6_fun-type_DNA-bd_sf"/>
</dbReference>
<keyword evidence="1" id="KW-0479">Metal-binding</keyword>
<accession>A0A3M7CBN4</accession>
<dbReference type="InterPro" id="IPR051430">
    <property type="entry name" value="Fungal_TF_Env_Response"/>
</dbReference>
<dbReference type="EMBL" id="QWIN01000615">
    <property type="protein sequence ID" value="RMY49107.1"/>
    <property type="molecule type" value="Genomic_DNA"/>
</dbReference>
<dbReference type="GO" id="GO:0005634">
    <property type="term" value="C:nucleus"/>
    <property type="evidence" value="ECO:0007669"/>
    <property type="project" value="TreeGrafter"/>
</dbReference>
<sequence length="831" mass="93469">ARARSPVRVARRSSLCIVDCNTSSLIWIDKISPPSAVRGLISCDFAPKPPLNPPPAKRDPAGVIIKMDSTITPARRPASPDAGTSERKRKRKVLSCYDCRRRKLQCDRQMPACGRCSKAGNAANCLYIDDPTDAPRPDGDGKGPFDAHISRPIQQPPAPLGDALSRLEYQERRIKQLEAALAQNGHTQSLDPIQRWRNSKLPLTPESVTGVVTEQQISGNNSVTDRETMMLRGKSFKTQFNGTTHRGSLIAHIPDLNVFTKETFERFPALARIRQDMHGLEDKTDSASSRPHPYSDDELKALLPSKSEVDSLLQLYFANYGSIYHIIHLPSFWQEYTDFWADTKGARAHFAALLLLMIAAAQCLTSGQPWLYAAGSSMAREKAVTYIQAVDEWLRMQSQKRVTATDFQIRFLLLLARQASARKYKRTWTDAGNLLRFCMCAGLHRNPDLIRKPTSALDKELRRRVWHAVVELELQAAFDRGMVSAPWTLQADCPPPINMHDKDVDQDSEQLPTTVPTEEFTNSSYLGKASESTLLRHGLNTTLNNIRQTLSFNDVKRFSEEIETHLQAIPDWQAEGSEAPRALLVLNLRQYLLVLHDRQIRQAESSTERSFSRMMLIDNATRIIDTHRKLINKGCYALELTCNDQLRAALSICHVATTVDIRADSAIGQIVEHHADRVMEEAIQMLTDKVIRFGREQRQLWIALAAHGFWKSRKDPAKRTEFMQEAVEKITRPYYKIMACQQEESSTLNTSSARPPDQPSSAQPPAGAGPLENGALDYLPPAPQAMMTQDPDLSEQPLLDLDEIEAWTFENWAFDPAELQQAFAQNYPSIG</sequence>
<dbReference type="Pfam" id="PF00172">
    <property type="entry name" value="Zn_clus"/>
    <property type="match status" value="1"/>
</dbReference>
<feature type="non-terminal residue" evidence="9">
    <location>
        <position position="1"/>
    </location>
</feature>
<evidence type="ECO:0000259" key="8">
    <source>
        <dbReference type="PROSITE" id="PS50048"/>
    </source>
</evidence>
<protein>
    <recommendedName>
        <fullName evidence="8">Zn(2)-C6 fungal-type domain-containing protein</fullName>
    </recommendedName>
</protein>
<organism evidence="9 10">
    <name type="scientific">Hortaea werneckii</name>
    <name type="common">Black yeast</name>
    <name type="synonym">Cladosporium werneckii</name>
    <dbReference type="NCBI Taxonomy" id="91943"/>
    <lineage>
        <taxon>Eukaryota</taxon>
        <taxon>Fungi</taxon>
        <taxon>Dikarya</taxon>
        <taxon>Ascomycota</taxon>
        <taxon>Pezizomycotina</taxon>
        <taxon>Dothideomycetes</taxon>
        <taxon>Dothideomycetidae</taxon>
        <taxon>Mycosphaerellales</taxon>
        <taxon>Teratosphaeriaceae</taxon>
        <taxon>Hortaea</taxon>
    </lineage>
</organism>
<dbReference type="OrthoDB" id="4236860at2759"/>
<evidence type="ECO:0000256" key="6">
    <source>
        <dbReference type="ARBA" id="ARBA00023242"/>
    </source>
</evidence>
<dbReference type="VEuPathDB" id="FungiDB:BTJ68_15293"/>
<dbReference type="Proteomes" id="UP000270230">
    <property type="component" value="Unassembled WGS sequence"/>
</dbReference>
<keyword evidence="5" id="KW-0804">Transcription</keyword>
<dbReference type="GO" id="GO:0006351">
    <property type="term" value="P:DNA-templated transcription"/>
    <property type="evidence" value="ECO:0007669"/>
    <property type="project" value="InterPro"/>
</dbReference>
<evidence type="ECO:0000256" key="4">
    <source>
        <dbReference type="ARBA" id="ARBA00023125"/>
    </source>
</evidence>
<evidence type="ECO:0000256" key="5">
    <source>
        <dbReference type="ARBA" id="ARBA00023163"/>
    </source>
</evidence>
<keyword evidence="3" id="KW-0805">Transcription regulation</keyword>
<dbReference type="SMART" id="SM00066">
    <property type="entry name" value="GAL4"/>
    <property type="match status" value="1"/>
</dbReference>
<dbReference type="CDD" id="cd12148">
    <property type="entry name" value="fungal_TF_MHR"/>
    <property type="match status" value="1"/>
</dbReference>
<dbReference type="Pfam" id="PF04082">
    <property type="entry name" value="Fungal_trans"/>
    <property type="match status" value="1"/>
</dbReference>
<keyword evidence="4" id="KW-0238">DNA-binding</keyword>
<dbReference type="Gene3D" id="4.10.240.10">
    <property type="entry name" value="Zn(2)-C6 fungal-type DNA-binding domain"/>
    <property type="match status" value="1"/>
</dbReference>
<dbReference type="PANTHER" id="PTHR31944:SF130">
    <property type="entry name" value="ZN(II)2CYS6 TRANSCRIPTION FACTO (EUROFUNG)"/>
    <property type="match status" value="1"/>
</dbReference>
<name>A0A3M7CBN4_HORWE</name>
<dbReference type="InterPro" id="IPR001138">
    <property type="entry name" value="Zn2Cys6_DnaBD"/>
</dbReference>
<evidence type="ECO:0000256" key="3">
    <source>
        <dbReference type="ARBA" id="ARBA00023015"/>
    </source>
</evidence>
<comment type="caution">
    <text evidence="9">The sequence shown here is derived from an EMBL/GenBank/DDBJ whole genome shotgun (WGS) entry which is preliminary data.</text>
</comment>
<dbReference type="PANTHER" id="PTHR31944">
    <property type="entry name" value="HEME-RESPONSIVE ZINC FINGER TRANSCRIPTION FACTOR HAP1"/>
    <property type="match status" value="1"/>
</dbReference>
<keyword evidence="2" id="KW-0862">Zinc</keyword>
<proteinExistence type="predicted"/>
<evidence type="ECO:0000313" key="10">
    <source>
        <dbReference type="Proteomes" id="UP000270230"/>
    </source>
</evidence>
<dbReference type="GO" id="GO:0001228">
    <property type="term" value="F:DNA-binding transcription activator activity, RNA polymerase II-specific"/>
    <property type="evidence" value="ECO:0007669"/>
    <property type="project" value="TreeGrafter"/>
</dbReference>
<evidence type="ECO:0000256" key="1">
    <source>
        <dbReference type="ARBA" id="ARBA00022723"/>
    </source>
</evidence>
<evidence type="ECO:0000313" key="9">
    <source>
        <dbReference type="EMBL" id="RMY49107.1"/>
    </source>
</evidence>
<dbReference type="GO" id="GO:0008270">
    <property type="term" value="F:zinc ion binding"/>
    <property type="evidence" value="ECO:0007669"/>
    <property type="project" value="InterPro"/>
</dbReference>
<dbReference type="PROSITE" id="PS50048">
    <property type="entry name" value="ZN2_CY6_FUNGAL_2"/>
    <property type="match status" value="1"/>
</dbReference>
<gene>
    <name evidence="9" type="ORF">D0865_07692</name>
</gene>
<dbReference type="CDD" id="cd00067">
    <property type="entry name" value="GAL4"/>
    <property type="match status" value="1"/>
</dbReference>
<keyword evidence="6" id="KW-0539">Nucleus</keyword>
<evidence type="ECO:0000256" key="7">
    <source>
        <dbReference type="SAM" id="MobiDB-lite"/>
    </source>
</evidence>
<dbReference type="SUPFAM" id="SSF57701">
    <property type="entry name" value="Zn2/Cys6 DNA-binding domain"/>
    <property type="match status" value="1"/>
</dbReference>
<evidence type="ECO:0000256" key="2">
    <source>
        <dbReference type="ARBA" id="ARBA00022833"/>
    </source>
</evidence>
<feature type="compositionally biased region" description="Low complexity" evidence="7">
    <location>
        <begin position="751"/>
        <end position="770"/>
    </location>
</feature>
<dbReference type="PROSITE" id="PS00463">
    <property type="entry name" value="ZN2_CY6_FUNGAL_1"/>
    <property type="match status" value="1"/>
</dbReference>
<feature type="domain" description="Zn(2)-C6 fungal-type" evidence="8">
    <location>
        <begin position="95"/>
        <end position="127"/>
    </location>
</feature>
<dbReference type="AlphaFoldDB" id="A0A3M7CBN4"/>
<feature type="region of interest" description="Disordered" evidence="7">
    <location>
        <begin position="745"/>
        <end position="796"/>
    </location>
</feature>
<dbReference type="InterPro" id="IPR007219">
    <property type="entry name" value="XnlR_reg_dom"/>
</dbReference>
<reference evidence="9 10" key="1">
    <citation type="journal article" date="2018" name="BMC Genomics">
        <title>Genomic evidence for intraspecific hybridization in a clonal and extremely halotolerant yeast.</title>
        <authorList>
            <person name="Gostincar C."/>
            <person name="Stajich J.E."/>
            <person name="Zupancic J."/>
            <person name="Zalar P."/>
            <person name="Gunde-Cimerman N."/>
        </authorList>
    </citation>
    <scope>NUCLEOTIDE SEQUENCE [LARGE SCALE GENOMIC DNA]</scope>
    <source>
        <strain evidence="9 10">EXF-151</strain>
    </source>
</reference>